<organism evidence="1 2">
    <name type="scientific">Leptospira santarosai str. MOR084</name>
    <dbReference type="NCBI Taxonomy" id="1049984"/>
    <lineage>
        <taxon>Bacteria</taxon>
        <taxon>Pseudomonadati</taxon>
        <taxon>Spirochaetota</taxon>
        <taxon>Spirochaetia</taxon>
        <taxon>Leptospirales</taxon>
        <taxon>Leptospiraceae</taxon>
        <taxon>Leptospira</taxon>
    </lineage>
</organism>
<accession>A0A0E2BHD5</accession>
<sequence length="37" mass="4051">MIAQNGGFILKFDFKIVTLGFYKGPVDYSDCSSGSFP</sequence>
<reference evidence="1" key="1">
    <citation type="submission" date="2012-10" db="EMBL/GenBank/DDBJ databases">
        <authorList>
            <person name="Harkins D.M."/>
            <person name="Durkin A.S."/>
            <person name="Brinkac L.M."/>
            <person name="Haft D.H."/>
            <person name="Selengut J.D."/>
            <person name="Sanka R."/>
            <person name="DePew J."/>
            <person name="Purushe J."/>
            <person name="Matthias M.A."/>
            <person name="Vinetz J.M."/>
            <person name="Sutton G.G."/>
            <person name="Nierman W.C."/>
            <person name="Fouts D.E."/>
        </authorList>
    </citation>
    <scope>NUCLEOTIDE SEQUENCE [LARGE SCALE GENOMIC DNA]</scope>
    <source>
        <strain evidence="1">MOR084</strain>
    </source>
</reference>
<name>A0A0E2BHD5_9LEPT</name>
<protein>
    <submittedName>
        <fullName evidence="1">Uncharacterized protein</fullName>
    </submittedName>
</protein>
<dbReference type="Proteomes" id="UP000006329">
    <property type="component" value="Unassembled WGS sequence"/>
</dbReference>
<dbReference type="EMBL" id="AHON02000029">
    <property type="protein sequence ID" value="EKO34539.1"/>
    <property type="molecule type" value="Genomic_DNA"/>
</dbReference>
<dbReference type="AlphaFoldDB" id="A0A0E2BHD5"/>
<evidence type="ECO:0000313" key="1">
    <source>
        <dbReference type="EMBL" id="EKO34539.1"/>
    </source>
</evidence>
<keyword evidence="2" id="KW-1185">Reference proteome</keyword>
<proteinExistence type="predicted"/>
<comment type="caution">
    <text evidence="1">The sequence shown here is derived from an EMBL/GenBank/DDBJ whole genome shotgun (WGS) entry which is preliminary data.</text>
</comment>
<gene>
    <name evidence="1" type="ORF">LEP1GSC179_3270</name>
</gene>
<evidence type="ECO:0000313" key="2">
    <source>
        <dbReference type="Proteomes" id="UP000006329"/>
    </source>
</evidence>